<dbReference type="EMBL" id="BJWI01000008">
    <property type="protein sequence ID" value="GEM01294.1"/>
    <property type="molecule type" value="Genomic_DNA"/>
</dbReference>
<dbReference type="OrthoDB" id="2166166at2"/>
<dbReference type="EMBL" id="FOXC01000009">
    <property type="protein sequence ID" value="SFP20239.1"/>
    <property type="molecule type" value="Genomic_DNA"/>
</dbReference>
<keyword evidence="1" id="KW-0175">Coiled coil</keyword>
<dbReference type="Proteomes" id="UP000321547">
    <property type="component" value="Unassembled WGS sequence"/>
</dbReference>
<dbReference type="AlphaFoldDB" id="A0A1I5NEN4"/>
<dbReference type="Proteomes" id="UP000242243">
    <property type="component" value="Unassembled WGS sequence"/>
</dbReference>
<evidence type="ECO:0000256" key="1">
    <source>
        <dbReference type="SAM" id="Coils"/>
    </source>
</evidence>
<dbReference type="STRING" id="306540.SAMN05421839_1096"/>
<organism evidence="3 4">
    <name type="scientific">Halolactibacillus halophilus</name>
    <dbReference type="NCBI Taxonomy" id="306540"/>
    <lineage>
        <taxon>Bacteria</taxon>
        <taxon>Bacillati</taxon>
        <taxon>Bacillota</taxon>
        <taxon>Bacilli</taxon>
        <taxon>Bacillales</taxon>
        <taxon>Bacillaceae</taxon>
        <taxon>Halolactibacillus</taxon>
    </lineage>
</organism>
<name>A0A1I5NEN4_9BACI</name>
<sequence>MKDLQALSAQILAKTKEEGQKKIEQYEEVANDRVEEQRQKLVESQKNRQEQIENQMKNDYEREAQTLANNKRNAILGKKQALLHDVFNKAAEKMANWDNQTFANFLSGVLSQLDQDKQWQIVPGSRSVAVFQSEEVKASLNDYPTINVASDEAIQGKAGFIVQEGGIDYNFCFDVLVQEMKKEFSPQLATLAFKN</sequence>
<dbReference type="SUPFAM" id="SSF160527">
    <property type="entry name" value="V-type ATPase subunit E-like"/>
    <property type="match status" value="1"/>
</dbReference>
<reference evidence="2 5" key="2">
    <citation type="submission" date="2019-07" db="EMBL/GenBank/DDBJ databases">
        <title>Whole genome shotgun sequence of Halolactibacillus halophilus NBRC 100868.</title>
        <authorList>
            <person name="Hosoyama A."/>
            <person name="Uohara A."/>
            <person name="Ohji S."/>
            <person name="Ichikawa N."/>
        </authorList>
    </citation>
    <scope>NUCLEOTIDE SEQUENCE [LARGE SCALE GENOMIC DNA]</scope>
    <source>
        <strain evidence="2 5">NBRC 100868</strain>
    </source>
</reference>
<keyword evidence="5" id="KW-1185">Reference proteome</keyword>
<evidence type="ECO:0000313" key="3">
    <source>
        <dbReference type="EMBL" id="SFP20239.1"/>
    </source>
</evidence>
<feature type="coiled-coil region" evidence="1">
    <location>
        <begin position="9"/>
        <end position="62"/>
    </location>
</feature>
<reference evidence="3 4" key="1">
    <citation type="submission" date="2016-10" db="EMBL/GenBank/DDBJ databases">
        <authorList>
            <person name="de Groot N.N."/>
        </authorList>
    </citation>
    <scope>NUCLEOTIDE SEQUENCE [LARGE SCALE GENOMIC DNA]</scope>
    <source>
        <strain evidence="3 4">DSM 17073</strain>
    </source>
</reference>
<proteinExistence type="predicted"/>
<dbReference type="RefSeq" id="WP_089830968.1">
    <property type="nucleotide sequence ID" value="NZ_BJWI01000008.1"/>
</dbReference>
<gene>
    <name evidence="2" type="ORF">HHA03_08260</name>
    <name evidence="3" type="ORF">SAMN05421839_1096</name>
</gene>
<accession>A0A1I5NEN4</accession>
<evidence type="ECO:0000313" key="4">
    <source>
        <dbReference type="Proteomes" id="UP000242243"/>
    </source>
</evidence>
<protein>
    <submittedName>
        <fullName evidence="2">V-type ATPase subunit E</fullName>
    </submittedName>
    <submittedName>
        <fullName evidence="3">V/A-type H+-transporting ATPase subunit E</fullName>
    </submittedName>
</protein>
<evidence type="ECO:0000313" key="2">
    <source>
        <dbReference type="EMBL" id="GEM01294.1"/>
    </source>
</evidence>
<evidence type="ECO:0000313" key="5">
    <source>
        <dbReference type="Proteomes" id="UP000321547"/>
    </source>
</evidence>